<gene>
    <name evidence="4" type="ORF">SVUK_LOCUS9380</name>
</gene>
<dbReference type="GO" id="GO:0000177">
    <property type="term" value="C:cytoplasmic exosome (RNase complex)"/>
    <property type="evidence" value="ECO:0007669"/>
    <property type="project" value="TreeGrafter"/>
</dbReference>
<dbReference type="GO" id="GO:0071051">
    <property type="term" value="P:poly(A)-dependent snoRNA 3'-end processing"/>
    <property type="evidence" value="ECO:0007669"/>
    <property type="project" value="TreeGrafter"/>
</dbReference>
<dbReference type="InterPro" id="IPR012340">
    <property type="entry name" value="NA-bd_OB-fold"/>
</dbReference>
<protein>
    <recommendedName>
        <fullName evidence="3">S1 motif domain-containing protein</fullName>
    </recommendedName>
</protein>
<accession>A0A3P7L4Q6</accession>
<feature type="domain" description="S1 motif" evidence="3">
    <location>
        <begin position="83"/>
        <end position="161"/>
    </location>
</feature>
<dbReference type="SUPFAM" id="SSF54791">
    <property type="entry name" value="Eukaryotic type KH-domain (KH-domain type I)"/>
    <property type="match status" value="1"/>
</dbReference>
<evidence type="ECO:0000256" key="1">
    <source>
        <dbReference type="ARBA" id="ARBA00022835"/>
    </source>
</evidence>
<evidence type="ECO:0000256" key="2">
    <source>
        <dbReference type="ARBA" id="ARBA00022884"/>
    </source>
</evidence>
<dbReference type="GO" id="GO:0071038">
    <property type="term" value="P:TRAMP-dependent tRNA surveillance pathway"/>
    <property type="evidence" value="ECO:0007669"/>
    <property type="project" value="TreeGrafter"/>
</dbReference>
<dbReference type="InterPro" id="IPR003029">
    <property type="entry name" value="S1_domain"/>
</dbReference>
<keyword evidence="2" id="KW-0694">RNA-binding</keyword>
<dbReference type="CDD" id="cd05789">
    <property type="entry name" value="S1_Rrp4"/>
    <property type="match status" value="1"/>
</dbReference>
<dbReference type="Gene3D" id="2.40.50.100">
    <property type="match status" value="1"/>
</dbReference>
<evidence type="ECO:0000313" key="5">
    <source>
        <dbReference type="Proteomes" id="UP000270094"/>
    </source>
</evidence>
<organism evidence="4 5">
    <name type="scientific">Strongylus vulgaris</name>
    <name type="common">Blood worm</name>
    <dbReference type="NCBI Taxonomy" id="40348"/>
    <lineage>
        <taxon>Eukaryota</taxon>
        <taxon>Metazoa</taxon>
        <taxon>Ecdysozoa</taxon>
        <taxon>Nematoda</taxon>
        <taxon>Chromadorea</taxon>
        <taxon>Rhabditida</taxon>
        <taxon>Rhabditina</taxon>
        <taxon>Rhabditomorpha</taxon>
        <taxon>Strongyloidea</taxon>
        <taxon>Strongylidae</taxon>
        <taxon>Strongylus</taxon>
    </lineage>
</organism>
<dbReference type="Gene3D" id="2.40.50.140">
    <property type="entry name" value="Nucleic acid-binding proteins"/>
    <property type="match status" value="1"/>
</dbReference>
<reference evidence="4 5" key="1">
    <citation type="submission" date="2018-11" db="EMBL/GenBank/DDBJ databases">
        <authorList>
            <consortium name="Pathogen Informatics"/>
        </authorList>
    </citation>
    <scope>NUCLEOTIDE SEQUENCE [LARGE SCALE GENOMIC DNA]</scope>
</reference>
<dbReference type="GO" id="GO:0071034">
    <property type="term" value="P:CUT catabolic process"/>
    <property type="evidence" value="ECO:0007669"/>
    <property type="project" value="TreeGrafter"/>
</dbReference>
<proteinExistence type="predicted"/>
<evidence type="ECO:0000313" key="4">
    <source>
        <dbReference type="EMBL" id="VDM74382.1"/>
    </source>
</evidence>
<dbReference type="GO" id="GO:0003723">
    <property type="term" value="F:RNA binding"/>
    <property type="evidence" value="ECO:0007669"/>
    <property type="project" value="UniProtKB-KW"/>
</dbReference>
<dbReference type="Proteomes" id="UP000270094">
    <property type="component" value="Unassembled WGS sequence"/>
</dbReference>
<dbReference type="PANTHER" id="PTHR21321">
    <property type="entry name" value="PNAS-3 RELATED"/>
    <property type="match status" value="1"/>
</dbReference>
<keyword evidence="5" id="KW-1185">Reference proteome</keyword>
<dbReference type="PROSITE" id="PS50126">
    <property type="entry name" value="S1"/>
    <property type="match status" value="1"/>
</dbReference>
<dbReference type="SMART" id="SM00316">
    <property type="entry name" value="S1"/>
    <property type="match status" value="1"/>
</dbReference>
<dbReference type="EMBL" id="UYYB01094460">
    <property type="protein sequence ID" value="VDM74382.1"/>
    <property type="molecule type" value="Genomic_DNA"/>
</dbReference>
<dbReference type="Pfam" id="PF21266">
    <property type="entry name" value="S1_RRP4"/>
    <property type="match status" value="1"/>
</dbReference>
<name>A0A3P7L4Q6_STRVU</name>
<dbReference type="InterPro" id="IPR036612">
    <property type="entry name" value="KH_dom_type_1_sf"/>
</dbReference>
<dbReference type="OrthoDB" id="1650at2759"/>
<keyword evidence="1" id="KW-0271">Exosome</keyword>
<dbReference type="InterPro" id="IPR026699">
    <property type="entry name" value="Exosome_RNA_bind1/RRP40/RRP4"/>
</dbReference>
<dbReference type="SUPFAM" id="SSF50249">
    <property type="entry name" value="Nucleic acid-binding proteins"/>
    <property type="match status" value="1"/>
</dbReference>
<dbReference type="GO" id="GO:0000176">
    <property type="term" value="C:nuclear exosome (RNase complex)"/>
    <property type="evidence" value="ECO:0007669"/>
    <property type="project" value="TreeGrafter"/>
</dbReference>
<dbReference type="GO" id="GO:0000467">
    <property type="term" value="P:exonucleolytic trimming to generate mature 3'-end of 5.8S rRNA from tricistronic rRNA transcript (SSU-rRNA, 5.8S rRNA, LSU-rRNA)"/>
    <property type="evidence" value="ECO:0007669"/>
    <property type="project" value="TreeGrafter"/>
</dbReference>
<evidence type="ECO:0000259" key="3">
    <source>
        <dbReference type="PROSITE" id="PS50126"/>
    </source>
</evidence>
<sequence length="266" mass="29245">MSIYVSAPPLQHPCDSSRKERTFPSAESVHCGRLLSYDDNVLSGHGTVLAGAGLLASVSGLKIQYSQLYMVEPYKSKYLPKVGDVVVGRIVSVQKARWKVDVNYRIAAVLHLNNVNLPGGELRRKGLEDEIAMSEHLVVGDLISAEVQQIKARGQLQLHTRNLKYGKLGQGILVKVIPTLIKPQKEYMHVLFGIGVTIGCNGVIWISPEMSSDPDGGYGQDVTIIKDLALPEVVSSLVPKVKYIAFAEEENREKETALEAITRQTR</sequence>
<dbReference type="PANTHER" id="PTHR21321:SF4">
    <property type="entry name" value="EXOSOME COMPLEX COMPONENT RRP4"/>
    <property type="match status" value="1"/>
</dbReference>
<dbReference type="GO" id="GO:0034475">
    <property type="term" value="P:U4 snRNA 3'-end processing"/>
    <property type="evidence" value="ECO:0007669"/>
    <property type="project" value="TreeGrafter"/>
</dbReference>
<dbReference type="GO" id="GO:0071035">
    <property type="term" value="P:nuclear polyadenylation-dependent rRNA catabolic process"/>
    <property type="evidence" value="ECO:0007669"/>
    <property type="project" value="TreeGrafter"/>
</dbReference>
<dbReference type="InterPro" id="IPR048565">
    <property type="entry name" value="S1_RRP4"/>
</dbReference>
<dbReference type="AlphaFoldDB" id="A0A3P7L4Q6"/>